<dbReference type="RefSeq" id="WP_194447235.1">
    <property type="nucleotide sequence ID" value="NZ_CP063849.1"/>
</dbReference>
<organism evidence="2 3">
    <name type="scientific">Paludibaculum fermentans</name>
    <dbReference type="NCBI Taxonomy" id="1473598"/>
    <lineage>
        <taxon>Bacteria</taxon>
        <taxon>Pseudomonadati</taxon>
        <taxon>Acidobacteriota</taxon>
        <taxon>Terriglobia</taxon>
        <taxon>Bryobacterales</taxon>
        <taxon>Bryobacteraceae</taxon>
        <taxon>Paludibaculum</taxon>
    </lineage>
</organism>
<sequence length="391" mass="42901">MRATRLAVLGLLAATAFFAQNEDAENQAIALVYHKLTGDPLDLQTVAQSSNAVRSASGFDRPDAVKTETARLQAQLNSSDPGKEFVMRVNDSISEYDHQRGEFYVVLFRPGYFVPVNAFRQQYQLVFANVEGARAIPMPKEEARAFDLQLQKISRHVTNEIHFKVIGKGDPAGGVTGERVIRAEILSSRLLDGNGNVVYLPRIVPLAASAPAAPFDLAKADVAGFRVGVKVSDLEATLARTAGKPQRVTPKNGVDKFAGTLEVNSMGCASYVGRRSPNPGAVCVTAYFDKDEIVRAIRVERLFPWFDSEIFRKSLTQKYGAVASAKNSGSGLELGWGPEVNETNHPEKNYFHSALRAQYAADEDFMSRGMNSLPRIKIVLHLVDAQWASQR</sequence>
<dbReference type="AlphaFoldDB" id="A0A7S7NKY7"/>
<keyword evidence="3" id="KW-1185">Reference proteome</keyword>
<keyword evidence="1" id="KW-0732">Signal</keyword>
<gene>
    <name evidence="2" type="ORF">IRI77_22390</name>
</gene>
<reference evidence="2 3" key="1">
    <citation type="submission" date="2020-10" db="EMBL/GenBank/DDBJ databases">
        <title>Complete genome sequence of Paludibaculum fermentans P105T, a facultatively anaerobic acidobacterium capable of dissimilatory Fe(III) reduction.</title>
        <authorList>
            <person name="Dedysh S.N."/>
            <person name="Beletsky A.V."/>
            <person name="Kulichevskaya I.S."/>
            <person name="Mardanov A.V."/>
            <person name="Ravin N.V."/>
        </authorList>
    </citation>
    <scope>NUCLEOTIDE SEQUENCE [LARGE SCALE GENOMIC DNA]</scope>
    <source>
        <strain evidence="2 3">P105</strain>
    </source>
</reference>
<name>A0A7S7NKY7_PALFE</name>
<evidence type="ECO:0000313" key="2">
    <source>
        <dbReference type="EMBL" id="QOY85565.1"/>
    </source>
</evidence>
<accession>A0A7S7NKY7</accession>
<dbReference type="Proteomes" id="UP000593892">
    <property type="component" value="Chromosome"/>
</dbReference>
<proteinExistence type="predicted"/>
<protein>
    <submittedName>
        <fullName evidence="2">DUF4852 domain-containing protein</fullName>
    </submittedName>
</protein>
<evidence type="ECO:0000313" key="3">
    <source>
        <dbReference type="Proteomes" id="UP000593892"/>
    </source>
</evidence>
<feature type="signal peptide" evidence="1">
    <location>
        <begin position="1"/>
        <end position="21"/>
    </location>
</feature>
<dbReference type="EMBL" id="CP063849">
    <property type="protein sequence ID" value="QOY85565.1"/>
    <property type="molecule type" value="Genomic_DNA"/>
</dbReference>
<feature type="chain" id="PRO_5033006423" evidence="1">
    <location>
        <begin position="22"/>
        <end position="391"/>
    </location>
</feature>
<dbReference type="KEGG" id="pfer:IRI77_22390"/>
<evidence type="ECO:0000256" key="1">
    <source>
        <dbReference type="SAM" id="SignalP"/>
    </source>
</evidence>